<evidence type="ECO:0000259" key="1">
    <source>
        <dbReference type="PROSITE" id="PS51708"/>
    </source>
</evidence>
<dbReference type="Pfam" id="PF05235">
    <property type="entry name" value="CHAD"/>
    <property type="match status" value="1"/>
</dbReference>
<dbReference type="RefSeq" id="WP_317562956.1">
    <property type="nucleotide sequence ID" value="NZ_JAWLJX010000001.1"/>
</dbReference>
<gene>
    <name evidence="2" type="ORF">R3P96_01865</name>
</gene>
<accession>A0ABU4B7B4</accession>
<dbReference type="InterPro" id="IPR038186">
    <property type="entry name" value="CHAD_dom_sf"/>
</dbReference>
<organism evidence="2 3">
    <name type="scientific">Rhodococcoides yunnanense</name>
    <dbReference type="NCBI Taxonomy" id="278209"/>
    <lineage>
        <taxon>Bacteria</taxon>
        <taxon>Bacillati</taxon>
        <taxon>Actinomycetota</taxon>
        <taxon>Actinomycetes</taxon>
        <taxon>Mycobacteriales</taxon>
        <taxon>Nocardiaceae</taxon>
        <taxon>Rhodococcoides</taxon>
    </lineage>
</organism>
<protein>
    <submittedName>
        <fullName evidence="2">CHAD domain-containing protein</fullName>
    </submittedName>
</protein>
<dbReference type="PANTHER" id="PTHR39339">
    <property type="entry name" value="SLR1444 PROTEIN"/>
    <property type="match status" value="1"/>
</dbReference>
<dbReference type="PROSITE" id="PS51708">
    <property type="entry name" value="CHAD"/>
    <property type="match status" value="1"/>
</dbReference>
<dbReference type="PANTHER" id="PTHR39339:SF1">
    <property type="entry name" value="CHAD DOMAIN-CONTAINING PROTEIN"/>
    <property type="match status" value="1"/>
</dbReference>
<keyword evidence="3" id="KW-1185">Reference proteome</keyword>
<dbReference type="Gene3D" id="1.40.20.10">
    <property type="entry name" value="CHAD domain"/>
    <property type="match status" value="1"/>
</dbReference>
<feature type="domain" description="CHAD" evidence="1">
    <location>
        <begin position="12"/>
        <end position="286"/>
    </location>
</feature>
<dbReference type="Proteomes" id="UP001185755">
    <property type="component" value="Unassembled WGS sequence"/>
</dbReference>
<dbReference type="EMBL" id="JAWLJX010000001">
    <property type="protein sequence ID" value="MDV6260077.1"/>
    <property type="molecule type" value="Genomic_DNA"/>
</dbReference>
<evidence type="ECO:0000313" key="2">
    <source>
        <dbReference type="EMBL" id="MDV6260077.1"/>
    </source>
</evidence>
<proteinExistence type="predicted"/>
<name>A0ABU4B7B4_9NOCA</name>
<evidence type="ECO:0000313" key="3">
    <source>
        <dbReference type="Proteomes" id="UP001185755"/>
    </source>
</evidence>
<comment type="caution">
    <text evidence="2">The sequence shown here is derived from an EMBL/GenBank/DDBJ whole genome shotgun (WGS) entry which is preliminary data.</text>
</comment>
<dbReference type="InterPro" id="IPR007899">
    <property type="entry name" value="CHAD_dom"/>
</dbReference>
<reference evidence="2 3" key="1">
    <citation type="submission" date="2023-10" db="EMBL/GenBank/DDBJ databases">
        <title>Development of a sustainable strategy for remediation of hydrocarbon-contaminated territories based on the waste exchange concept.</title>
        <authorList>
            <person name="Krivoruchko A."/>
        </authorList>
    </citation>
    <scope>NUCLEOTIDE SEQUENCE [LARGE SCALE GENOMIC DNA]</scope>
    <source>
        <strain evidence="2 3">IEGM 1323</strain>
    </source>
</reference>
<sequence>MTTSTKSSTSHRDVDAAPVATYVREQTSAIREGDAALRRGEDPIHATRVAIRRLRSTLRVFTDAFDPSVATHLDQELSWYASILGHVRDHEVQRDRFAHAVADLPDEWVLGPVAADIETTLAAEQRTYRADVDTVLTGDRYAALISALDTLDSTVPALSHRKVTSLANKAGKKARTRLKSAIVSEIGDDEVFHRARKAFKRARYASELATPLTGKKRSKTTIRQYKHVQEVLGEHQDSLVAAQFLRRLGASAGTRPAENGFTYGLLFAYEQQAAAAALRRARALKL</sequence>
<dbReference type="SMART" id="SM00880">
    <property type="entry name" value="CHAD"/>
    <property type="match status" value="1"/>
</dbReference>